<keyword evidence="2" id="KW-1185">Reference proteome</keyword>
<dbReference type="AlphaFoldDB" id="A0A062UAM2"/>
<dbReference type="STRING" id="1280946.HY29_17715"/>
<evidence type="ECO:0000313" key="2">
    <source>
        <dbReference type="Proteomes" id="UP000027037"/>
    </source>
</evidence>
<name>A0A062UAM2_9PROT</name>
<sequence length="84" mass="9105">MAYTQNGQRKTATRREVFSERLINDAMIGKPNAVNKLLQLKADVSAEKESSGAQLPTVDEIDAHDRAILETARTLGILPSGDPA</sequence>
<organism evidence="1 2">
    <name type="scientific">Hyphomonas beringensis</name>
    <dbReference type="NCBI Taxonomy" id="1280946"/>
    <lineage>
        <taxon>Bacteria</taxon>
        <taxon>Pseudomonadati</taxon>
        <taxon>Pseudomonadota</taxon>
        <taxon>Alphaproteobacteria</taxon>
        <taxon>Hyphomonadales</taxon>
        <taxon>Hyphomonadaceae</taxon>
        <taxon>Hyphomonas</taxon>
    </lineage>
</organism>
<dbReference type="EMBL" id="AWFF01000060">
    <property type="protein sequence ID" value="KCZ53160.1"/>
    <property type="molecule type" value="Genomic_DNA"/>
</dbReference>
<comment type="caution">
    <text evidence="1">The sequence shown here is derived from an EMBL/GenBank/DDBJ whole genome shotgun (WGS) entry which is preliminary data.</text>
</comment>
<protein>
    <submittedName>
        <fullName evidence="1">Uncharacterized protein</fullName>
    </submittedName>
</protein>
<gene>
    <name evidence="1" type="ORF">HY29_17715</name>
</gene>
<accession>A0A062UAM2</accession>
<reference evidence="1 2" key="1">
    <citation type="journal article" date="2014" name="Antonie Van Leeuwenhoek">
        <title>Hyphomonas beringensis sp. nov. and Hyphomonas chukchiensis sp. nov., isolated from surface seawater of the Bering Sea and Chukchi Sea.</title>
        <authorList>
            <person name="Li C."/>
            <person name="Lai Q."/>
            <person name="Li G."/>
            <person name="Dong C."/>
            <person name="Wang J."/>
            <person name="Liao Y."/>
            <person name="Shao Z."/>
        </authorList>
    </citation>
    <scope>NUCLEOTIDE SEQUENCE [LARGE SCALE GENOMIC DNA]</scope>
    <source>
        <strain evidence="1 2">25B14_1</strain>
    </source>
</reference>
<dbReference type="Proteomes" id="UP000027037">
    <property type="component" value="Unassembled WGS sequence"/>
</dbReference>
<evidence type="ECO:0000313" key="1">
    <source>
        <dbReference type="EMBL" id="KCZ53160.1"/>
    </source>
</evidence>
<proteinExistence type="predicted"/>
<dbReference type="PATRIC" id="fig|1280946.3.peg.2824"/>